<feature type="transmembrane region" description="Helical" evidence="6">
    <location>
        <begin position="138"/>
        <end position="159"/>
    </location>
</feature>
<evidence type="ECO:0000256" key="5">
    <source>
        <dbReference type="SAM" id="MobiDB-lite"/>
    </source>
</evidence>
<evidence type="ECO:0000256" key="4">
    <source>
        <dbReference type="ARBA" id="ARBA00023136"/>
    </source>
</evidence>
<dbReference type="PANTHER" id="PTHR30566:SF25">
    <property type="entry name" value="INNER MEMBRANE PROTEIN"/>
    <property type="match status" value="1"/>
</dbReference>
<dbReference type="SUPFAM" id="SSF50182">
    <property type="entry name" value="Sm-like ribonucleoproteins"/>
    <property type="match status" value="1"/>
</dbReference>
<dbReference type="Proteomes" id="UP001629244">
    <property type="component" value="Unassembled WGS sequence"/>
</dbReference>
<feature type="transmembrane region" description="Helical" evidence="6">
    <location>
        <begin position="90"/>
        <end position="108"/>
    </location>
</feature>
<accession>A0ABW8YHR2</accession>
<proteinExistence type="predicted"/>
<feature type="transmembrane region" description="Helical" evidence="6">
    <location>
        <begin position="165"/>
        <end position="184"/>
    </location>
</feature>
<dbReference type="RefSeq" id="WP_408076393.1">
    <property type="nucleotide sequence ID" value="NZ_JBELQC010000001.1"/>
</dbReference>
<dbReference type="PANTHER" id="PTHR30566">
    <property type="entry name" value="YNAI-RELATED MECHANOSENSITIVE ION CHANNEL"/>
    <property type="match status" value="1"/>
</dbReference>
<dbReference type="InterPro" id="IPR006685">
    <property type="entry name" value="MscS_channel_2nd"/>
</dbReference>
<comment type="caution">
    <text evidence="8">The sequence shown here is derived from an EMBL/GenBank/DDBJ whole genome shotgun (WGS) entry which is preliminary data.</text>
</comment>
<protein>
    <submittedName>
        <fullName evidence="8">Mechanosensitive ion channel domain-containing protein</fullName>
    </submittedName>
</protein>
<dbReference type="Gene3D" id="1.10.287.1260">
    <property type="match status" value="1"/>
</dbReference>
<organism evidence="8 9">
    <name type="scientific">Sphingomonas plantiphila</name>
    <dbReference type="NCBI Taxonomy" id="3163295"/>
    <lineage>
        <taxon>Bacteria</taxon>
        <taxon>Pseudomonadati</taxon>
        <taxon>Pseudomonadota</taxon>
        <taxon>Alphaproteobacteria</taxon>
        <taxon>Sphingomonadales</taxon>
        <taxon>Sphingomonadaceae</taxon>
        <taxon>Sphingomonas</taxon>
    </lineage>
</organism>
<reference evidence="8 9" key="1">
    <citation type="submission" date="2024-06" db="EMBL/GenBank/DDBJ databases">
        <authorList>
            <person name="Kaempfer P."/>
            <person name="Viver T."/>
        </authorList>
    </citation>
    <scope>NUCLEOTIDE SEQUENCE [LARGE SCALE GENOMIC DNA]</scope>
    <source>
        <strain evidence="8 9">ST-64</strain>
    </source>
</reference>
<feature type="region of interest" description="Disordered" evidence="5">
    <location>
        <begin position="348"/>
        <end position="386"/>
    </location>
</feature>
<dbReference type="Gene3D" id="2.30.30.60">
    <property type="match status" value="1"/>
</dbReference>
<keyword evidence="2 6" id="KW-0812">Transmembrane</keyword>
<evidence type="ECO:0000256" key="1">
    <source>
        <dbReference type="ARBA" id="ARBA00004370"/>
    </source>
</evidence>
<keyword evidence="3 6" id="KW-1133">Transmembrane helix</keyword>
<dbReference type="Pfam" id="PF00924">
    <property type="entry name" value="MS_channel_2nd"/>
    <property type="match status" value="1"/>
</dbReference>
<dbReference type="EMBL" id="JBELQC010000001">
    <property type="protein sequence ID" value="MFL9839412.1"/>
    <property type="molecule type" value="Genomic_DNA"/>
</dbReference>
<gene>
    <name evidence="8" type="ORF">ABS767_00430</name>
</gene>
<name>A0ABW8YHR2_9SPHN</name>
<dbReference type="InterPro" id="IPR010920">
    <property type="entry name" value="LSM_dom_sf"/>
</dbReference>
<feature type="transmembrane region" description="Helical" evidence="6">
    <location>
        <begin position="20"/>
        <end position="40"/>
    </location>
</feature>
<evidence type="ECO:0000256" key="6">
    <source>
        <dbReference type="SAM" id="Phobius"/>
    </source>
</evidence>
<comment type="subcellular location">
    <subcellularLocation>
        <location evidence="1">Membrane</location>
    </subcellularLocation>
</comment>
<evidence type="ECO:0000313" key="8">
    <source>
        <dbReference type="EMBL" id="MFL9839412.1"/>
    </source>
</evidence>
<sequence length="386" mass="41671">MQQILPRSWDVPVQLADGLTVVVAVLLALGLHSIAMGVARKIAGRTPESVDDVFVEAAARPVRWILVALALASVRPLLHLDDGARTLWGQAAGMIVPLLLGWLAINLIRAGGKAVELSADISVADNLRARRRRTRSAILTRIAVFVVGFVTVCLMLLSIPSVRSVGVTLMASAGLVGLAVGAAAQPALKNIIAGVQMAFTEPIRIDDVVIIDGEWGKIEEIRLTYVVVAIWDERRLVVPVSKFLEESFQNWTRSTSHLLGSAFFWLDPTADIPRLRAKFEEVVRANPRWDGRGYVLQVTDTKPDAIEVRVLATAKDAPTTYDLRCDLREAMLAFIRDDMPEALPRGRMEIGRPGWADPAEPPAPAPSGEEGASGGAGTIPEGNPAD</sequence>
<keyword evidence="9" id="KW-1185">Reference proteome</keyword>
<evidence type="ECO:0000256" key="3">
    <source>
        <dbReference type="ARBA" id="ARBA00022989"/>
    </source>
</evidence>
<evidence type="ECO:0000259" key="7">
    <source>
        <dbReference type="Pfam" id="PF00924"/>
    </source>
</evidence>
<feature type="domain" description="Mechanosensitive ion channel MscS" evidence="7">
    <location>
        <begin position="188"/>
        <end position="253"/>
    </location>
</feature>
<keyword evidence="4 6" id="KW-0472">Membrane</keyword>
<evidence type="ECO:0000313" key="9">
    <source>
        <dbReference type="Proteomes" id="UP001629244"/>
    </source>
</evidence>
<dbReference type="InterPro" id="IPR023408">
    <property type="entry name" value="MscS_beta-dom_sf"/>
</dbReference>
<evidence type="ECO:0000256" key="2">
    <source>
        <dbReference type="ARBA" id="ARBA00022692"/>
    </source>
</evidence>